<dbReference type="GeneID" id="34609772"/>
<dbReference type="VEuPathDB" id="FungiDB:ASPZODRAFT_133590"/>
<accession>A0A1L9SFD0</accession>
<keyword evidence="1" id="KW-0812">Transmembrane</keyword>
<keyword evidence="1" id="KW-1133">Transmembrane helix</keyword>
<dbReference type="Proteomes" id="UP000184188">
    <property type="component" value="Unassembled WGS sequence"/>
</dbReference>
<feature type="transmembrane region" description="Helical" evidence="1">
    <location>
        <begin position="26"/>
        <end position="52"/>
    </location>
</feature>
<keyword evidence="1" id="KW-0472">Membrane</keyword>
<dbReference type="AlphaFoldDB" id="A0A1L9SFD0"/>
<keyword evidence="3" id="KW-1185">Reference proteome</keyword>
<reference evidence="3" key="1">
    <citation type="journal article" date="2017" name="Genome Biol.">
        <title>Comparative genomics reveals high biological diversity and specific adaptations in the industrially and medically important fungal genus Aspergillus.</title>
        <authorList>
            <person name="de Vries R.P."/>
            <person name="Riley R."/>
            <person name="Wiebenga A."/>
            <person name="Aguilar-Osorio G."/>
            <person name="Amillis S."/>
            <person name="Uchima C.A."/>
            <person name="Anderluh G."/>
            <person name="Asadollahi M."/>
            <person name="Askin M."/>
            <person name="Barry K."/>
            <person name="Battaglia E."/>
            <person name="Bayram O."/>
            <person name="Benocci T."/>
            <person name="Braus-Stromeyer S.A."/>
            <person name="Caldana C."/>
            <person name="Canovas D."/>
            <person name="Cerqueira G.C."/>
            <person name="Chen F."/>
            <person name="Chen W."/>
            <person name="Choi C."/>
            <person name="Clum A."/>
            <person name="Dos Santos R.A."/>
            <person name="Damasio A.R."/>
            <person name="Diallinas G."/>
            <person name="Emri T."/>
            <person name="Fekete E."/>
            <person name="Flipphi M."/>
            <person name="Freyberg S."/>
            <person name="Gallo A."/>
            <person name="Gournas C."/>
            <person name="Habgood R."/>
            <person name="Hainaut M."/>
            <person name="Harispe M.L."/>
            <person name="Henrissat B."/>
            <person name="Hilden K.S."/>
            <person name="Hope R."/>
            <person name="Hossain A."/>
            <person name="Karabika E."/>
            <person name="Karaffa L."/>
            <person name="Karanyi Z."/>
            <person name="Krasevec N."/>
            <person name="Kuo A."/>
            <person name="Kusch H."/>
            <person name="LaButti K."/>
            <person name="Lagendijk E.L."/>
            <person name="Lapidus A."/>
            <person name="Levasseur A."/>
            <person name="Lindquist E."/>
            <person name="Lipzen A."/>
            <person name="Logrieco A.F."/>
            <person name="MacCabe A."/>
            <person name="Maekelae M.R."/>
            <person name="Malavazi I."/>
            <person name="Melin P."/>
            <person name="Meyer V."/>
            <person name="Mielnichuk N."/>
            <person name="Miskei M."/>
            <person name="Molnar A.P."/>
            <person name="Mule G."/>
            <person name="Ngan C.Y."/>
            <person name="Orejas M."/>
            <person name="Orosz E."/>
            <person name="Ouedraogo J.P."/>
            <person name="Overkamp K.M."/>
            <person name="Park H.-S."/>
            <person name="Perrone G."/>
            <person name="Piumi F."/>
            <person name="Punt P.J."/>
            <person name="Ram A.F."/>
            <person name="Ramon A."/>
            <person name="Rauscher S."/>
            <person name="Record E."/>
            <person name="Riano-Pachon D.M."/>
            <person name="Robert V."/>
            <person name="Roehrig J."/>
            <person name="Ruller R."/>
            <person name="Salamov A."/>
            <person name="Salih N.S."/>
            <person name="Samson R.A."/>
            <person name="Sandor E."/>
            <person name="Sanguinetti M."/>
            <person name="Schuetze T."/>
            <person name="Sepcic K."/>
            <person name="Shelest E."/>
            <person name="Sherlock G."/>
            <person name="Sophianopoulou V."/>
            <person name="Squina F.M."/>
            <person name="Sun H."/>
            <person name="Susca A."/>
            <person name="Todd R.B."/>
            <person name="Tsang A."/>
            <person name="Unkles S.E."/>
            <person name="van de Wiele N."/>
            <person name="van Rossen-Uffink D."/>
            <person name="Oliveira J.V."/>
            <person name="Vesth T.C."/>
            <person name="Visser J."/>
            <person name="Yu J.-H."/>
            <person name="Zhou M."/>
            <person name="Andersen M.R."/>
            <person name="Archer D.B."/>
            <person name="Baker S.E."/>
            <person name="Benoit I."/>
            <person name="Brakhage A.A."/>
            <person name="Braus G.H."/>
            <person name="Fischer R."/>
            <person name="Frisvad J.C."/>
            <person name="Goldman G.H."/>
            <person name="Houbraken J."/>
            <person name="Oakley B."/>
            <person name="Pocsi I."/>
            <person name="Scazzocchio C."/>
            <person name="Seiboth B."/>
            <person name="vanKuyk P.A."/>
            <person name="Wortman J."/>
            <person name="Dyer P.S."/>
            <person name="Grigoriev I.V."/>
        </authorList>
    </citation>
    <scope>NUCLEOTIDE SEQUENCE [LARGE SCALE GENOMIC DNA]</scope>
    <source>
        <strain evidence="3">CBS 506.65</strain>
    </source>
</reference>
<proteinExistence type="predicted"/>
<gene>
    <name evidence="2" type="ORF">ASPZODRAFT_133590</name>
</gene>
<organism evidence="2 3">
    <name type="scientific">Penicilliopsis zonata CBS 506.65</name>
    <dbReference type="NCBI Taxonomy" id="1073090"/>
    <lineage>
        <taxon>Eukaryota</taxon>
        <taxon>Fungi</taxon>
        <taxon>Dikarya</taxon>
        <taxon>Ascomycota</taxon>
        <taxon>Pezizomycotina</taxon>
        <taxon>Eurotiomycetes</taxon>
        <taxon>Eurotiomycetidae</taxon>
        <taxon>Eurotiales</taxon>
        <taxon>Aspergillaceae</taxon>
        <taxon>Penicilliopsis</taxon>
    </lineage>
</organism>
<evidence type="ECO:0000313" key="2">
    <source>
        <dbReference type="EMBL" id="OJJ45724.1"/>
    </source>
</evidence>
<protein>
    <submittedName>
        <fullName evidence="2">Uncharacterized protein</fullName>
    </submittedName>
</protein>
<sequence>MAESHSGVMPTETPISNNSLTPQTKWSIAFVVIYAVVFFAFICILVHIWYLAIKTR</sequence>
<name>A0A1L9SFD0_9EURO</name>
<evidence type="ECO:0000313" key="3">
    <source>
        <dbReference type="Proteomes" id="UP000184188"/>
    </source>
</evidence>
<dbReference type="RefSeq" id="XP_022580234.1">
    <property type="nucleotide sequence ID" value="XM_022723307.1"/>
</dbReference>
<evidence type="ECO:0000256" key="1">
    <source>
        <dbReference type="SAM" id="Phobius"/>
    </source>
</evidence>
<dbReference type="EMBL" id="KV878344">
    <property type="protein sequence ID" value="OJJ45724.1"/>
    <property type="molecule type" value="Genomic_DNA"/>
</dbReference>